<dbReference type="InterPro" id="IPR008576">
    <property type="entry name" value="MeTrfase_NTM1"/>
</dbReference>
<dbReference type="Pfam" id="PF05891">
    <property type="entry name" value="Methyltransf_PK"/>
    <property type="match status" value="1"/>
</dbReference>
<keyword evidence="2" id="KW-0489">Methyltransferase</keyword>
<gene>
    <name evidence="11" type="ORF">PPYR1160_LOCUS11595</name>
</gene>
<comment type="catalytic activity">
    <reaction evidence="10">
        <text>N-terminal L-alanyl-L-prolyl-L-lysyl-[protein] + 3 S-adenosyl-L-methionine = N-terminal N,N,N-trimethyl-L-alanyl-L-prolyl-L-lysyl-[protein] + 3 S-adenosyl-L-homocysteine + 3 H(+)</text>
        <dbReference type="Rhea" id="RHEA:54712"/>
        <dbReference type="Rhea" id="RHEA-COMP:13785"/>
        <dbReference type="Rhea" id="RHEA-COMP:13971"/>
        <dbReference type="ChEBI" id="CHEBI:15378"/>
        <dbReference type="ChEBI" id="CHEBI:57856"/>
        <dbReference type="ChEBI" id="CHEBI:59789"/>
        <dbReference type="ChEBI" id="CHEBI:138057"/>
        <dbReference type="ChEBI" id="CHEBI:138315"/>
        <dbReference type="EC" id="2.1.1.244"/>
    </reaction>
</comment>
<dbReference type="EC" id="2.1.1.244" evidence="5"/>
<protein>
    <recommendedName>
        <fullName evidence="6">Alpha N-terminal protein methyltransferase 1</fullName>
        <ecNumber evidence="5">2.1.1.244</ecNumber>
    </recommendedName>
    <alternativeName>
        <fullName evidence="7">X-Pro-Lys N-terminal protein methyltransferase 1</fullName>
    </alternativeName>
</protein>
<organism evidence="11">
    <name type="scientific">Pinguiococcus pyrenoidosus</name>
    <dbReference type="NCBI Taxonomy" id="172671"/>
    <lineage>
        <taxon>Eukaryota</taxon>
        <taxon>Sar</taxon>
        <taxon>Stramenopiles</taxon>
        <taxon>Ochrophyta</taxon>
        <taxon>Pinguiophyceae</taxon>
        <taxon>Pinguiochrysidales</taxon>
        <taxon>Pinguiochrysidaceae</taxon>
        <taxon>Pinguiococcus</taxon>
    </lineage>
</organism>
<dbReference type="PANTHER" id="PTHR12753">
    <property type="entry name" value="AD-003 - RELATED"/>
    <property type="match status" value="1"/>
</dbReference>
<name>A0A7R9YEQ0_9STRA</name>
<evidence type="ECO:0000256" key="4">
    <source>
        <dbReference type="ARBA" id="ARBA00022691"/>
    </source>
</evidence>
<dbReference type="InterPro" id="IPR029063">
    <property type="entry name" value="SAM-dependent_MTases_sf"/>
</dbReference>
<comment type="catalytic activity">
    <reaction evidence="9">
        <text>N-terminal L-prolyl-L-prolyl-L-lysyl-[protein] + 2 S-adenosyl-L-methionine = N-terminal N,N-dimethyl-L-prolyl-L-prolyl-L-lysyl-[protein] + 2 S-adenosyl-L-homocysteine + 2 H(+)</text>
        <dbReference type="Rhea" id="RHEA:54736"/>
        <dbReference type="Rhea" id="RHEA-COMP:13787"/>
        <dbReference type="Rhea" id="RHEA-COMP:13974"/>
        <dbReference type="ChEBI" id="CHEBI:15378"/>
        <dbReference type="ChEBI" id="CHEBI:57856"/>
        <dbReference type="ChEBI" id="CHEBI:59789"/>
        <dbReference type="ChEBI" id="CHEBI:138059"/>
        <dbReference type="ChEBI" id="CHEBI:138318"/>
        <dbReference type="EC" id="2.1.1.244"/>
    </reaction>
</comment>
<dbReference type="AlphaFoldDB" id="A0A7R9YEQ0"/>
<evidence type="ECO:0000256" key="7">
    <source>
        <dbReference type="ARBA" id="ARBA00043129"/>
    </source>
</evidence>
<dbReference type="GO" id="GO:0032259">
    <property type="term" value="P:methylation"/>
    <property type="evidence" value="ECO:0007669"/>
    <property type="project" value="UniProtKB-KW"/>
</dbReference>
<dbReference type="Gene3D" id="3.40.50.150">
    <property type="entry name" value="Vaccinia Virus protein VP39"/>
    <property type="match status" value="1"/>
</dbReference>
<dbReference type="PANTHER" id="PTHR12753:SF0">
    <property type="entry name" value="ALPHA N-TERMINAL PROTEIN METHYLTRANSFERASE 1"/>
    <property type="match status" value="1"/>
</dbReference>
<dbReference type="SUPFAM" id="SSF53335">
    <property type="entry name" value="S-adenosyl-L-methionine-dependent methyltransferases"/>
    <property type="match status" value="1"/>
</dbReference>
<accession>A0A7R9YEQ0</accession>
<dbReference type="GO" id="GO:0005737">
    <property type="term" value="C:cytoplasm"/>
    <property type="evidence" value="ECO:0007669"/>
    <property type="project" value="TreeGrafter"/>
</dbReference>
<evidence type="ECO:0000256" key="9">
    <source>
        <dbReference type="ARBA" id="ARBA00047885"/>
    </source>
</evidence>
<dbReference type="GO" id="GO:0071885">
    <property type="term" value="F:N-terminal protein N-methyltransferase activity"/>
    <property type="evidence" value="ECO:0007669"/>
    <property type="project" value="UniProtKB-EC"/>
</dbReference>
<sequence>MGGNAPPDAVSKELVHALNSKLCAPEGESTAGDWYEDLHHLWASQLSDQEESGQPKWYSKALAYWDNEENCPPTIDGVLGGFGHVSGVDLVASRQFLSQLRLQNPQLGSQKAVECGAGIGRVVKGLLLEHFEHVELVEPSPRLLKAAEAYVAPFTQRCSFTCMGMQEYSPPERSLDLVWVQWAIGHLTDADFFSFLRRCERALRPGGVVCLKENCSASGHLVDSEDSSITRTKDYFQRVFELANMELVLEMEQEHFPDDLYPVFMFAIRPKAAIESDSRQEPVEAKEGTTGA</sequence>
<dbReference type="EMBL" id="HBEA01015172">
    <property type="protein sequence ID" value="CAD8262093.1"/>
    <property type="molecule type" value="Transcribed_RNA"/>
</dbReference>
<reference evidence="11" key="1">
    <citation type="submission" date="2021-01" db="EMBL/GenBank/DDBJ databases">
        <authorList>
            <person name="Corre E."/>
            <person name="Pelletier E."/>
            <person name="Niang G."/>
            <person name="Scheremetjew M."/>
            <person name="Finn R."/>
            <person name="Kale V."/>
            <person name="Holt S."/>
            <person name="Cochrane G."/>
            <person name="Meng A."/>
            <person name="Brown T."/>
            <person name="Cohen L."/>
        </authorList>
    </citation>
    <scope>NUCLEOTIDE SEQUENCE</scope>
    <source>
        <strain evidence="11">CCMP2078</strain>
    </source>
</reference>
<evidence type="ECO:0000256" key="5">
    <source>
        <dbReference type="ARBA" id="ARBA00039112"/>
    </source>
</evidence>
<keyword evidence="4" id="KW-0949">S-adenosyl-L-methionine</keyword>
<evidence type="ECO:0000256" key="8">
    <source>
        <dbReference type="ARBA" id="ARBA00047306"/>
    </source>
</evidence>
<proteinExistence type="inferred from homology"/>
<evidence type="ECO:0000256" key="3">
    <source>
        <dbReference type="ARBA" id="ARBA00022679"/>
    </source>
</evidence>
<evidence type="ECO:0000256" key="2">
    <source>
        <dbReference type="ARBA" id="ARBA00022603"/>
    </source>
</evidence>
<evidence type="ECO:0000313" key="11">
    <source>
        <dbReference type="EMBL" id="CAD8262093.1"/>
    </source>
</evidence>
<dbReference type="CDD" id="cd02440">
    <property type="entry name" value="AdoMet_MTases"/>
    <property type="match status" value="1"/>
</dbReference>
<keyword evidence="3" id="KW-0808">Transferase</keyword>
<evidence type="ECO:0000256" key="10">
    <source>
        <dbReference type="ARBA" id="ARBA00048167"/>
    </source>
</evidence>
<comment type="catalytic activity">
    <reaction evidence="8">
        <text>N-terminal L-seryl-L-prolyl-L-lysyl-[protein] + 3 S-adenosyl-L-methionine = N-terminal N,N,N-trimethyl-L-seryl-L-prolyl-L-lysyl-[protein] + 3 S-adenosyl-L-homocysteine + 3 H(+)</text>
        <dbReference type="Rhea" id="RHEA:54724"/>
        <dbReference type="Rhea" id="RHEA-COMP:13789"/>
        <dbReference type="Rhea" id="RHEA-COMP:13973"/>
        <dbReference type="ChEBI" id="CHEBI:15378"/>
        <dbReference type="ChEBI" id="CHEBI:57856"/>
        <dbReference type="ChEBI" id="CHEBI:59789"/>
        <dbReference type="ChEBI" id="CHEBI:138061"/>
        <dbReference type="ChEBI" id="CHEBI:138317"/>
        <dbReference type="EC" id="2.1.1.244"/>
    </reaction>
</comment>
<evidence type="ECO:0000256" key="6">
    <source>
        <dbReference type="ARBA" id="ARBA00039449"/>
    </source>
</evidence>
<evidence type="ECO:0000256" key="1">
    <source>
        <dbReference type="ARBA" id="ARBA00009059"/>
    </source>
</evidence>
<comment type="similarity">
    <text evidence="1">Belongs to the methyltransferase superfamily. NTM1 family.</text>
</comment>